<dbReference type="EMBL" id="CAAE01015122">
    <property type="protein sequence ID" value="CAG13092.1"/>
    <property type="molecule type" value="Genomic_DNA"/>
</dbReference>
<sequence>MLAAQSSDGNLPPIDRLLLQLCSG</sequence>
<protein>
    <submittedName>
        <fullName evidence="1">(spotted green pufferfish) hypothetical protein</fullName>
    </submittedName>
</protein>
<name>Q4REU0_TETNG</name>
<comment type="caution">
    <text evidence="1">The sequence shown here is derived from an EMBL/GenBank/DDBJ whole genome shotgun (WGS) entry which is preliminary data.</text>
</comment>
<reference evidence="1" key="1">
    <citation type="journal article" date="2004" name="Nature">
        <title>Genome duplication in the teleost fish Tetraodon nigroviridis reveals the early vertebrate proto-karyotype.</title>
        <authorList>
            <person name="Jaillon O."/>
            <person name="Aury J.-M."/>
            <person name="Brunet F."/>
            <person name="Petit J.-L."/>
            <person name="Stange-Thomann N."/>
            <person name="Mauceli E."/>
            <person name="Bouneau L."/>
            <person name="Fischer C."/>
            <person name="Ozouf-Costaz C."/>
            <person name="Bernot A."/>
            <person name="Nicaud S."/>
            <person name="Jaffe D."/>
            <person name="Fisher S."/>
            <person name="Lutfalla G."/>
            <person name="Dossat C."/>
            <person name="Segurens B."/>
            <person name="Dasilva C."/>
            <person name="Salanoubat M."/>
            <person name="Levy M."/>
            <person name="Boudet N."/>
            <person name="Castellano S."/>
            <person name="Anthouard V."/>
            <person name="Jubin C."/>
            <person name="Castelli V."/>
            <person name="Katinka M."/>
            <person name="Vacherie B."/>
            <person name="Biemont C."/>
            <person name="Skalli Z."/>
            <person name="Cattolico L."/>
            <person name="Poulain J."/>
            <person name="De Berardinis V."/>
            <person name="Cruaud C."/>
            <person name="Duprat S."/>
            <person name="Brottier P."/>
            <person name="Coutanceau J.-P."/>
            <person name="Gouzy J."/>
            <person name="Parra G."/>
            <person name="Lardier G."/>
            <person name="Chapple C."/>
            <person name="McKernan K.J."/>
            <person name="McEwan P."/>
            <person name="Bosak S."/>
            <person name="Kellis M."/>
            <person name="Volff J.-N."/>
            <person name="Guigo R."/>
            <person name="Zody M.C."/>
            <person name="Mesirov J."/>
            <person name="Lindblad-Toh K."/>
            <person name="Birren B."/>
            <person name="Nusbaum C."/>
            <person name="Kahn D."/>
            <person name="Robinson-Rechavi M."/>
            <person name="Laudet V."/>
            <person name="Schachter V."/>
            <person name="Quetier F."/>
            <person name="Saurin W."/>
            <person name="Scarpelli C."/>
            <person name="Wincker P."/>
            <person name="Lander E.S."/>
            <person name="Weissenbach J."/>
            <person name="Roest Crollius H."/>
        </authorList>
    </citation>
    <scope>NUCLEOTIDE SEQUENCE [LARGE SCALE GENOMIC DNA]</scope>
</reference>
<organism evidence="1">
    <name type="scientific">Tetraodon nigroviridis</name>
    <name type="common">Spotted green pufferfish</name>
    <name type="synonym">Chelonodon nigroviridis</name>
    <dbReference type="NCBI Taxonomy" id="99883"/>
    <lineage>
        <taxon>Eukaryota</taxon>
        <taxon>Metazoa</taxon>
        <taxon>Chordata</taxon>
        <taxon>Craniata</taxon>
        <taxon>Vertebrata</taxon>
        <taxon>Euteleostomi</taxon>
        <taxon>Actinopterygii</taxon>
        <taxon>Neopterygii</taxon>
        <taxon>Teleostei</taxon>
        <taxon>Neoteleostei</taxon>
        <taxon>Acanthomorphata</taxon>
        <taxon>Eupercaria</taxon>
        <taxon>Tetraodontiformes</taxon>
        <taxon>Tetradontoidea</taxon>
        <taxon>Tetraodontidae</taxon>
        <taxon>Tetraodon</taxon>
    </lineage>
</organism>
<reference evidence="1" key="2">
    <citation type="submission" date="2004-02" db="EMBL/GenBank/DDBJ databases">
        <authorList>
            <consortium name="Genoscope"/>
            <consortium name="Whitehead Institute Centre for Genome Research"/>
        </authorList>
    </citation>
    <scope>NUCLEOTIDE SEQUENCE</scope>
</reference>
<proteinExistence type="predicted"/>
<accession>Q4REU0</accession>
<evidence type="ECO:0000313" key="1">
    <source>
        <dbReference type="EMBL" id="CAG13092.1"/>
    </source>
</evidence>
<dbReference type="KEGG" id="tng:GSTEN00035615G001"/>
<dbReference type="AlphaFoldDB" id="Q4REU0"/>
<gene>
    <name evidence="1" type="ORF">GSTENG00035615001</name>
</gene>